<dbReference type="SUPFAM" id="SSF55785">
    <property type="entry name" value="PYP-like sensor domain (PAS domain)"/>
    <property type="match status" value="1"/>
</dbReference>
<dbReference type="STRING" id="370764.SAMN04489810_1620"/>
<dbReference type="InterPro" id="IPR013656">
    <property type="entry name" value="PAS_4"/>
</dbReference>
<name>A0A1G7Y3C3_9MICO</name>
<dbReference type="RefSeq" id="WP_157681808.1">
    <property type="nucleotide sequence ID" value="NZ_LT629692.1"/>
</dbReference>
<dbReference type="InterPro" id="IPR035965">
    <property type="entry name" value="PAS-like_dom_sf"/>
</dbReference>
<evidence type="ECO:0000313" key="2">
    <source>
        <dbReference type="EMBL" id="SDG90914.1"/>
    </source>
</evidence>
<sequence length="119" mass="12854">MVDAVVMTDVVGRIVYFDAGAEALFGYQGQDVTGGPVDILVPTRLRDAHWSGFHRAMEDPTVKDMAADMPVLCADGEIREYAGRLLALSNGLGTAVGAIAIYSDERSTGIRPFREPEDH</sequence>
<accession>A0A1G7Y3C3</accession>
<dbReference type="AlphaFoldDB" id="A0A1G7Y3C3"/>
<reference evidence="2 3" key="1">
    <citation type="submission" date="2016-10" db="EMBL/GenBank/DDBJ databases">
        <authorList>
            <person name="de Groot N.N."/>
        </authorList>
    </citation>
    <scope>NUCLEOTIDE SEQUENCE [LARGE SCALE GENOMIC DNA]</scope>
    <source>
        <strain evidence="2 3">DSM 23142</strain>
    </source>
</reference>
<organism evidence="2 3">
    <name type="scientific">Microbacterium pygmaeum</name>
    <dbReference type="NCBI Taxonomy" id="370764"/>
    <lineage>
        <taxon>Bacteria</taxon>
        <taxon>Bacillati</taxon>
        <taxon>Actinomycetota</taxon>
        <taxon>Actinomycetes</taxon>
        <taxon>Micrococcales</taxon>
        <taxon>Microbacteriaceae</taxon>
        <taxon>Microbacterium</taxon>
    </lineage>
</organism>
<dbReference type="CDD" id="cd00130">
    <property type="entry name" value="PAS"/>
    <property type="match status" value="1"/>
</dbReference>
<dbReference type="PROSITE" id="PS50112">
    <property type="entry name" value="PAS"/>
    <property type="match status" value="1"/>
</dbReference>
<evidence type="ECO:0000313" key="3">
    <source>
        <dbReference type="Proteomes" id="UP000199009"/>
    </source>
</evidence>
<dbReference type="EMBL" id="LT629692">
    <property type="protein sequence ID" value="SDG90914.1"/>
    <property type="molecule type" value="Genomic_DNA"/>
</dbReference>
<proteinExistence type="predicted"/>
<protein>
    <submittedName>
        <fullName evidence="2">PAS domain S-box-containing protein</fullName>
    </submittedName>
</protein>
<gene>
    <name evidence="2" type="ORF">SAMN04489810_1620</name>
</gene>
<dbReference type="Proteomes" id="UP000199009">
    <property type="component" value="Chromosome I"/>
</dbReference>
<dbReference type="Pfam" id="PF08448">
    <property type="entry name" value="PAS_4"/>
    <property type="match status" value="1"/>
</dbReference>
<dbReference type="InterPro" id="IPR000014">
    <property type="entry name" value="PAS"/>
</dbReference>
<evidence type="ECO:0000259" key="1">
    <source>
        <dbReference type="PROSITE" id="PS50112"/>
    </source>
</evidence>
<dbReference type="Gene3D" id="3.30.450.20">
    <property type="entry name" value="PAS domain"/>
    <property type="match status" value="1"/>
</dbReference>
<feature type="domain" description="PAS" evidence="1">
    <location>
        <begin position="1"/>
        <end position="60"/>
    </location>
</feature>
<dbReference type="NCBIfam" id="TIGR00229">
    <property type="entry name" value="sensory_box"/>
    <property type="match status" value="1"/>
</dbReference>
<dbReference type="OrthoDB" id="3687827at2"/>
<keyword evidence="3" id="KW-1185">Reference proteome</keyword>